<dbReference type="Pfam" id="PF14237">
    <property type="entry name" value="GYF_2"/>
    <property type="match status" value="1"/>
</dbReference>
<evidence type="ECO:0000256" key="1">
    <source>
        <dbReference type="ARBA" id="ARBA00007747"/>
    </source>
</evidence>
<dbReference type="PANTHER" id="PTHR15608:SF0">
    <property type="entry name" value="HIV TAT-SPECIFIC FACTOR 1"/>
    <property type="match status" value="1"/>
</dbReference>
<evidence type="ECO:0000259" key="8">
    <source>
        <dbReference type="PROSITE" id="PS50102"/>
    </source>
</evidence>
<feature type="region of interest" description="Disordered" evidence="7">
    <location>
        <begin position="208"/>
        <end position="260"/>
    </location>
</feature>
<dbReference type="GO" id="GO:0005684">
    <property type="term" value="C:U2-type spliceosomal complex"/>
    <property type="evidence" value="ECO:0007669"/>
    <property type="project" value="TreeGrafter"/>
</dbReference>
<evidence type="ECO:0000313" key="10">
    <source>
        <dbReference type="Proteomes" id="UP001465755"/>
    </source>
</evidence>
<dbReference type="SUPFAM" id="SSF54928">
    <property type="entry name" value="RNA-binding domain, RBD"/>
    <property type="match status" value="1"/>
</dbReference>
<dbReference type="Pfam" id="PF00076">
    <property type="entry name" value="RRM_1"/>
    <property type="match status" value="2"/>
</dbReference>
<proteinExistence type="inferred from homology"/>
<dbReference type="EMBL" id="JALJOQ010000055">
    <property type="protein sequence ID" value="KAK9803813.1"/>
    <property type="molecule type" value="Genomic_DNA"/>
</dbReference>
<evidence type="ECO:0000256" key="3">
    <source>
        <dbReference type="ARBA" id="ARBA00022737"/>
    </source>
</evidence>
<keyword evidence="3" id="KW-0677">Repeat</keyword>
<protein>
    <recommendedName>
        <fullName evidence="8">RRM domain-containing protein</fullName>
    </recommendedName>
</protein>
<sequence>MAGSAPQNQVAADVSAATWWLLDGAGQHVGPYTAAEVAGHVASEQVAKDAHTWAEGRPEWQPISAVPELQALLGADAANGIAGEYEIMSRKDVSKSSSVAAAPAVAVASASAAPSSAAGAVQDAELAAFQAELADIDPEAAAALDPVGDGPGARISTPPPEDQRFEDDDGTVYVWDRSLRKFVEEPEAASLPEYNAEEMTFVPEEEKIPAMPPPAQADAEGDEAAAPDTIAAAPGDSSRDESSSAQQQGPGKKKGRAVSAADVIAKHAERGKRAREGGDTGEGFGLRVNTSVYVTGLPDDVTEEQLAQVFSKCGVIKPGDDAKPRVKVYRDKALGNVAKGDGLVIYLKAPSVDLACRILDGAQLRPGQGSAMTVQPAKFELHGGEYQPRKKAAGAAKRQKKANAQAEEKLLGWGGFDDQQKPTEVTVILLHMFDPQEMQGQADEQKELEADVKAECERIGPVQKVRVFTYNPNGAMSVRFKTPDAATACVQKMQGRFFGGRQLEAFMWDGVTNYQVKKSKPGPPSGEDEATRLEAFAAEIEQS</sequence>
<keyword evidence="10" id="KW-1185">Reference proteome</keyword>
<dbReference type="Proteomes" id="UP001465755">
    <property type="component" value="Unassembled WGS sequence"/>
</dbReference>
<dbReference type="FunFam" id="3.30.70.330:FF:000329">
    <property type="entry name" value="splicing factor U2AF-associated protein 2"/>
    <property type="match status" value="1"/>
</dbReference>
<keyword evidence="2" id="KW-0507">mRNA processing</keyword>
<dbReference type="PROSITE" id="PS50102">
    <property type="entry name" value="RRM"/>
    <property type="match status" value="1"/>
</dbReference>
<evidence type="ECO:0000256" key="6">
    <source>
        <dbReference type="PROSITE-ProRule" id="PRU00176"/>
    </source>
</evidence>
<dbReference type="CDD" id="cd12285">
    <property type="entry name" value="RRM3_RBM39_like"/>
    <property type="match status" value="1"/>
</dbReference>
<dbReference type="InterPro" id="IPR025640">
    <property type="entry name" value="GYF_2"/>
</dbReference>
<dbReference type="GO" id="GO:0005686">
    <property type="term" value="C:U2 snRNP"/>
    <property type="evidence" value="ECO:0007669"/>
    <property type="project" value="TreeGrafter"/>
</dbReference>
<comment type="similarity">
    <text evidence="1">Belongs to the HTATSF1 family.</text>
</comment>
<keyword evidence="5" id="KW-0508">mRNA splicing</keyword>
<organism evidence="9 10">
    <name type="scientific">Symbiochloris irregularis</name>
    <dbReference type="NCBI Taxonomy" id="706552"/>
    <lineage>
        <taxon>Eukaryota</taxon>
        <taxon>Viridiplantae</taxon>
        <taxon>Chlorophyta</taxon>
        <taxon>core chlorophytes</taxon>
        <taxon>Trebouxiophyceae</taxon>
        <taxon>Trebouxiales</taxon>
        <taxon>Trebouxiaceae</taxon>
        <taxon>Symbiochloris</taxon>
    </lineage>
</organism>
<keyword evidence="4 6" id="KW-0694">RNA-binding</keyword>
<dbReference type="InterPro" id="IPR035979">
    <property type="entry name" value="RBD_domain_sf"/>
</dbReference>
<dbReference type="PANTHER" id="PTHR15608">
    <property type="entry name" value="SPLICING FACTOR U2AF-ASSOCIATED PROTEIN 2"/>
    <property type="match status" value="1"/>
</dbReference>
<accession>A0AAW1P5L7</accession>
<evidence type="ECO:0000256" key="5">
    <source>
        <dbReference type="ARBA" id="ARBA00023187"/>
    </source>
</evidence>
<dbReference type="InterPro" id="IPR000504">
    <property type="entry name" value="RRM_dom"/>
</dbReference>
<dbReference type="SMART" id="SM00360">
    <property type="entry name" value="RRM"/>
    <property type="match status" value="2"/>
</dbReference>
<feature type="domain" description="RRM" evidence="8">
    <location>
        <begin position="290"/>
        <end position="379"/>
    </location>
</feature>
<dbReference type="AlphaFoldDB" id="A0AAW1P5L7"/>
<dbReference type="InterPro" id="IPR012677">
    <property type="entry name" value="Nucleotide-bd_a/b_plait_sf"/>
</dbReference>
<reference evidence="9 10" key="1">
    <citation type="journal article" date="2024" name="Nat. Commun.">
        <title>Phylogenomics reveals the evolutionary origins of lichenization in chlorophyte algae.</title>
        <authorList>
            <person name="Puginier C."/>
            <person name="Libourel C."/>
            <person name="Otte J."/>
            <person name="Skaloud P."/>
            <person name="Haon M."/>
            <person name="Grisel S."/>
            <person name="Petersen M."/>
            <person name="Berrin J.G."/>
            <person name="Delaux P.M."/>
            <person name="Dal Grande F."/>
            <person name="Keller J."/>
        </authorList>
    </citation>
    <scope>NUCLEOTIDE SEQUENCE [LARGE SCALE GENOMIC DNA]</scope>
    <source>
        <strain evidence="9 10">SAG 2036</strain>
    </source>
</reference>
<dbReference type="GO" id="GO:0000398">
    <property type="term" value="P:mRNA splicing, via spliceosome"/>
    <property type="evidence" value="ECO:0007669"/>
    <property type="project" value="InterPro"/>
</dbReference>
<dbReference type="InterPro" id="IPR034392">
    <property type="entry name" value="TatSF1-like_RRM1"/>
</dbReference>
<dbReference type="FunFam" id="3.30.70.330:FF:000105">
    <property type="entry name" value="HIV Tat-specific factor 1 homolog"/>
    <property type="match status" value="1"/>
</dbReference>
<name>A0AAW1P5L7_9CHLO</name>
<dbReference type="GO" id="GO:0003723">
    <property type="term" value="F:RNA binding"/>
    <property type="evidence" value="ECO:0007669"/>
    <property type="project" value="UniProtKB-UniRule"/>
</dbReference>
<gene>
    <name evidence="9" type="ORF">WJX73_002579</name>
</gene>
<evidence type="ECO:0000256" key="2">
    <source>
        <dbReference type="ARBA" id="ARBA00022664"/>
    </source>
</evidence>
<dbReference type="InterPro" id="IPR034393">
    <property type="entry name" value="TatSF1-like"/>
</dbReference>
<evidence type="ECO:0000256" key="4">
    <source>
        <dbReference type="ARBA" id="ARBA00022884"/>
    </source>
</evidence>
<feature type="region of interest" description="Disordered" evidence="7">
    <location>
        <begin position="142"/>
        <end position="168"/>
    </location>
</feature>
<dbReference type="CDD" id="cd12281">
    <property type="entry name" value="RRM1_TatSF1_like"/>
    <property type="match status" value="1"/>
</dbReference>
<evidence type="ECO:0000313" key="9">
    <source>
        <dbReference type="EMBL" id="KAK9803813.1"/>
    </source>
</evidence>
<comment type="caution">
    <text evidence="9">The sequence shown here is derived from an EMBL/GenBank/DDBJ whole genome shotgun (WGS) entry which is preliminary data.</text>
</comment>
<dbReference type="Gene3D" id="3.30.70.330">
    <property type="match status" value="2"/>
</dbReference>
<evidence type="ECO:0000256" key="7">
    <source>
        <dbReference type="SAM" id="MobiDB-lite"/>
    </source>
</evidence>